<gene>
    <name evidence="2" type="ORF">E4633_13970</name>
</gene>
<dbReference type="EMBL" id="SRSC01000003">
    <property type="protein sequence ID" value="TGU71430.1"/>
    <property type="molecule type" value="Genomic_DNA"/>
</dbReference>
<keyword evidence="3" id="KW-1185">Reference proteome</keyword>
<feature type="compositionally biased region" description="Polar residues" evidence="1">
    <location>
        <begin position="29"/>
        <end position="41"/>
    </location>
</feature>
<organism evidence="2 3">
    <name type="scientific">Geomonas terrae</name>
    <dbReference type="NCBI Taxonomy" id="2562681"/>
    <lineage>
        <taxon>Bacteria</taxon>
        <taxon>Pseudomonadati</taxon>
        <taxon>Thermodesulfobacteriota</taxon>
        <taxon>Desulfuromonadia</taxon>
        <taxon>Geobacterales</taxon>
        <taxon>Geobacteraceae</taxon>
        <taxon>Geomonas</taxon>
    </lineage>
</organism>
<dbReference type="Proteomes" id="UP000306416">
    <property type="component" value="Unassembled WGS sequence"/>
</dbReference>
<name>A0A4S1CEH8_9BACT</name>
<protein>
    <submittedName>
        <fullName evidence="2">Uncharacterized protein</fullName>
    </submittedName>
</protein>
<dbReference type="AlphaFoldDB" id="A0A4S1CEH8"/>
<feature type="compositionally biased region" description="Basic and acidic residues" evidence="1">
    <location>
        <begin position="62"/>
        <end position="88"/>
    </location>
</feature>
<sequence>MVAARIDHRPVAHSPAPTLGPAGKPAGPSRTSHLKSASSLITDAGPRLQVSAPAFGPQFRPPVEDKDHQDALKGPDKKRNGSEARQTPEARVQNPKIYFKRREDEFKREKRGLNFKNEK</sequence>
<dbReference type="RefSeq" id="WP_135871021.1">
    <property type="nucleotide sequence ID" value="NZ_SRSC01000003.1"/>
</dbReference>
<feature type="compositionally biased region" description="Basic and acidic residues" evidence="1">
    <location>
        <begin position="1"/>
        <end position="10"/>
    </location>
</feature>
<feature type="compositionally biased region" description="Basic and acidic residues" evidence="1">
    <location>
        <begin position="100"/>
        <end position="119"/>
    </location>
</feature>
<evidence type="ECO:0000313" key="3">
    <source>
        <dbReference type="Proteomes" id="UP000306416"/>
    </source>
</evidence>
<evidence type="ECO:0000313" key="2">
    <source>
        <dbReference type="EMBL" id="TGU71430.1"/>
    </source>
</evidence>
<reference evidence="2 3" key="1">
    <citation type="submission" date="2019-04" db="EMBL/GenBank/DDBJ databases">
        <title>Geobacter oryzae sp. nov., ferric-reducing bacteria isolated from paddy soil.</title>
        <authorList>
            <person name="Xu Z."/>
            <person name="Masuda Y."/>
            <person name="Itoh H."/>
            <person name="Senoo K."/>
        </authorList>
    </citation>
    <scope>NUCLEOTIDE SEQUENCE [LARGE SCALE GENOMIC DNA]</scope>
    <source>
        <strain evidence="2 3">Red111</strain>
    </source>
</reference>
<comment type="caution">
    <text evidence="2">The sequence shown here is derived from an EMBL/GenBank/DDBJ whole genome shotgun (WGS) entry which is preliminary data.</text>
</comment>
<evidence type="ECO:0000256" key="1">
    <source>
        <dbReference type="SAM" id="MobiDB-lite"/>
    </source>
</evidence>
<accession>A0A4S1CEH8</accession>
<proteinExistence type="predicted"/>
<feature type="region of interest" description="Disordered" evidence="1">
    <location>
        <begin position="1"/>
        <end position="119"/>
    </location>
</feature>